<gene>
    <name evidence="1" type="primary">ORF65932</name>
</gene>
<organism evidence="1">
    <name type="scientific">Arion vulgaris</name>
    <dbReference type="NCBI Taxonomy" id="1028688"/>
    <lineage>
        <taxon>Eukaryota</taxon>
        <taxon>Metazoa</taxon>
        <taxon>Spiralia</taxon>
        <taxon>Lophotrochozoa</taxon>
        <taxon>Mollusca</taxon>
        <taxon>Gastropoda</taxon>
        <taxon>Heterobranchia</taxon>
        <taxon>Euthyneura</taxon>
        <taxon>Panpulmonata</taxon>
        <taxon>Eupulmonata</taxon>
        <taxon>Stylommatophora</taxon>
        <taxon>Helicina</taxon>
        <taxon>Arionoidea</taxon>
        <taxon>Arionidae</taxon>
        <taxon>Arion</taxon>
    </lineage>
</organism>
<dbReference type="AlphaFoldDB" id="A0A0B6ZKC8"/>
<feature type="non-terminal residue" evidence="1">
    <location>
        <position position="1"/>
    </location>
</feature>
<sequence length="108" mass="12252">EVLTPFLDADKAALTAEVTRLQAWYDFLQQQVQNGEVALQQAQAEITMLTNTVKLLPHQIIIQDESTAESSASFSELEAKNIYLEQELMSRSQHVLEMTESLEEAQQR</sequence>
<evidence type="ECO:0000313" key="1">
    <source>
        <dbReference type="EMBL" id="CEK68326.1"/>
    </source>
</evidence>
<accession>A0A0B6ZKC8</accession>
<protein>
    <submittedName>
        <fullName evidence="1">Uncharacterized protein</fullName>
    </submittedName>
</protein>
<dbReference type="EMBL" id="HACG01021461">
    <property type="protein sequence ID" value="CEK68326.1"/>
    <property type="molecule type" value="Transcribed_RNA"/>
</dbReference>
<name>A0A0B6ZKC8_9EUPU</name>
<proteinExistence type="predicted"/>
<feature type="non-terminal residue" evidence="1">
    <location>
        <position position="108"/>
    </location>
</feature>
<reference evidence="1" key="1">
    <citation type="submission" date="2014-12" db="EMBL/GenBank/DDBJ databases">
        <title>Insight into the proteome of Arion vulgaris.</title>
        <authorList>
            <person name="Aradska J."/>
            <person name="Bulat T."/>
            <person name="Smidak R."/>
            <person name="Sarate P."/>
            <person name="Gangsoo J."/>
            <person name="Sialana F."/>
            <person name="Bilban M."/>
            <person name="Lubec G."/>
        </authorList>
    </citation>
    <scope>NUCLEOTIDE SEQUENCE</scope>
    <source>
        <tissue evidence="1">Skin</tissue>
    </source>
</reference>